<evidence type="ECO:0000313" key="1">
    <source>
        <dbReference type="EMBL" id="KWU48650.1"/>
    </source>
</evidence>
<gene>
    <name evidence="1" type="ORF">AWV77_22305</name>
</gene>
<dbReference type="SUPFAM" id="SSF56349">
    <property type="entry name" value="DNA breaking-rejoining enzymes"/>
    <property type="match status" value="1"/>
</dbReference>
<evidence type="ECO:0000313" key="2">
    <source>
        <dbReference type="Proteomes" id="UP000067111"/>
    </source>
</evidence>
<dbReference type="EMBL" id="LRMR01000033">
    <property type="protein sequence ID" value="KWU48650.1"/>
    <property type="molecule type" value="Genomic_DNA"/>
</dbReference>
<dbReference type="Proteomes" id="UP000067111">
    <property type="component" value="Unassembled WGS sequence"/>
</dbReference>
<name>A0A0X7K1M0_9PSED</name>
<sequence length="700" mass="79886">MLLPPELAFLEPLLRSPREEYKSAAWLLNDFDCPVWQYSFEYKKSPKELDWNVTMSDGSSLLAKKNQATLEGFKYFLTSSTRNDSDSGESNDLKGQQSRQFWRACHIIDFLLLNDARYKISKYGLAGLTGGNLIELLDTLSKDTSISEAVYNWTPKLREYCYGLLKETSEREILATFKERPQLLILTNEQKDEDALGIPFDLIPPIRACLYMNGMYGSPQVDYGYQPNTIGLSQLLYPQCLWGKNQSKTAHGILGFNDDVSMFMREYPGVPAHTAANSLMRDQTYFAYRSSLYNLGTLHEIGLPAPKITALVEADAYTPKLGTKGRFRTVPSDTVFTSLRHAIEFHIEHGTEIIKGFCRVALECQKRGIAPSTLSESEVQKIVGPYLVNLGVTQLSLSSRIIDTKTLRESIKGNKQEYFDKLRNNVGLYDLLATYMGGIQLTIGVLMARRVSELYTLKADKCLSACGEWLNFSNAKSSKHLFGYRRTETRPIEPIAGDMIKNLVKMQKILLRIGYIKSYKTLFALPHMRGQRGLVDTGNTAYNRNLDIFCDYFEMPLNERGQRWYLRQHQMRRFFAMLFFYCGSFSNIDTLRWMLGHTDMKHVWNYITESTDGAILASAAAQHAAENIHIGNTENFKELVELIKDHYKTDNYTLIPASELEDYISDLMKEGMIEIEPDFFTDADGTHMKIVARLKYQEAA</sequence>
<dbReference type="GO" id="GO:0003677">
    <property type="term" value="F:DNA binding"/>
    <property type="evidence" value="ECO:0007669"/>
    <property type="project" value="InterPro"/>
</dbReference>
<dbReference type="AlphaFoldDB" id="A0A0X7K1M0"/>
<dbReference type="InterPro" id="IPR011010">
    <property type="entry name" value="DNA_brk_join_enz"/>
</dbReference>
<dbReference type="RefSeq" id="WP_060756344.1">
    <property type="nucleotide sequence ID" value="NZ_LRMR01000033.1"/>
</dbReference>
<proteinExistence type="predicted"/>
<dbReference type="OrthoDB" id="8914001at2"/>
<organism evidence="1 2">
    <name type="scientific">Pseudomonas palleroniana</name>
    <dbReference type="NCBI Taxonomy" id="191390"/>
    <lineage>
        <taxon>Bacteria</taxon>
        <taxon>Pseudomonadati</taxon>
        <taxon>Pseudomonadota</taxon>
        <taxon>Gammaproteobacteria</taxon>
        <taxon>Pseudomonadales</taxon>
        <taxon>Pseudomonadaceae</taxon>
        <taxon>Pseudomonas</taxon>
    </lineage>
</organism>
<protein>
    <submittedName>
        <fullName evidence="1">Integrase</fullName>
    </submittedName>
</protein>
<accession>A0A0X7K1M0</accession>
<reference evidence="2" key="1">
    <citation type="submission" date="2016-01" db="EMBL/GenBank/DDBJ databases">
        <authorList>
            <person name="Gamez R.M."/>
            <person name="Rodriguez F."/>
            <person name="Bernal J.F."/>
            <person name="Agarwala R."/>
            <person name="Landsman D."/>
            <person name="Marino-Ramirez L."/>
        </authorList>
    </citation>
    <scope>NUCLEOTIDE SEQUENCE [LARGE SCALE GENOMIC DNA]</scope>
    <source>
        <strain evidence="2">Ps006</strain>
    </source>
</reference>
<comment type="caution">
    <text evidence="1">The sequence shown here is derived from an EMBL/GenBank/DDBJ whole genome shotgun (WGS) entry which is preliminary data.</text>
</comment>